<dbReference type="Proteomes" id="UP000474758">
    <property type="component" value="Unassembled WGS sequence"/>
</dbReference>
<organism evidence="2 3">
    <name type="scientific">Paragemmobacter kunshanensis</name>
    <dbReference type="NCBI Taxonomy" id="2583234"/>
    <lineage>
        <taxon>Bacteria</taxon>
        <taxon>Pseudomonadati</taxon>
        <taxon>Pseudomonadota</taxon>
        <taxon>Alphaproteobacteria</taxon>
        <taxon>Rhodobacterales</taxon>
        <taxon>Paracoccaceae</taxon>
        <taxon>Paragemmobacter</taxon>
    </lineage>
</organism>
<feature type="domain" description="YjiS-like" evidence="1">
    <location>
        <begin position="31"/>
        <end position="56"/>
    </location>
</feature>
<sequence length="72" mass="8138">MFRPIASPAPSRRLPLLRHLPARLLASLGLRRQRLALARLDDRLLADIGLTPDAARIESERPVWDAPAHWRG</sequence>
<name>A0A6M1U7M8_9RHOB</name>
<reference evidence="2 3" key="1">
    <citation type="submission" date="2020-02" db="EMBL/GenBank/DDBJ databases">
        <title>Rhodobacter translucens sp. nov., a novel bacterium isolated from activated sludge.</title>
        <authorList>
            <person name="Liu J."/>
        </authorList>
    </citation>
    <scope>NUCLEOTIDE SEQUENCE [LARGE SCALE GENOMIC DNA]</scope>
    <source>
        <strain evidence="2 3">HX-7-19</strain>
    </source>
</reference>
<accession>A0A6M1U7M8</accession>
<gene>
    <name evidence="2" type="ORF">G5V65_09455</name>
</gene>
<evidence type="ECO:0000259" key="1">
    <source>
        <dbReference type="Pfam" id="PF06568"/>
    </source>
</evidence>
<proteinExistence type="predicted"/>
<dbReference type="InterPro" id="IPR009506">
    <property type="entry name" value="YjiS-like"/>
</dbReference>
<evidence type="ECO:0000313" key="2">
    <source>
        <dbReference type="EMBL" id="NGQ91123.1"/>
    </source>
</evidence>
<evidence type="ECO:0000313" key="3">
    <source>
        <dbReference type="Proteomes" id="UP000474758"/>
    </source>
</evidence>
<keyword evidence="3" id="KW-1185">Reference proteome</keyword>
<comment type="caution">
    <text evidence="2">The sequence shown here is derived from an EMBL/GenBank/DDBJ whole genome shotgun (WGS) entry which is preliminary data.</text>
</comment>
<protein>
    <submittedName>
        <fullName evidence="2">DUF1127 domain-containing protein</fullName>
    </submittedName>
</protein>
<dbReference type="AlphaFoldDB" id="A0A6M1U7M8"/>
<dbReference type="EMBL" id="JAALFE010000007">
    <property type="protein sequence ID" value="NGQ91123.1"/>
    <property type="molecule type" value="Genomic_DNA"/>
</dbReference>
<dbReference type="Pfam" id="PF06568">
    <property type="entry name" value="YjiS-like"/>
    <property type="match status" value="1"/>
</dbReference>